<reference evidence="5" key="1">
    <citation type="journal article" date="2020" name="Stud. Mycol.">
        <title>101 Dothideomycetes genomes: a test case for predicting lifestyles and emergence of pathogens.</title>
        <authorList>
            <person name="Haridas S."/>
            <person name="Albert R."/>
            <person name="Binder M."/>
            <person name="Bloem J."/>
            <person name="Labutti K."/>
            <person name="Salamov A."/>
            <person name="Andreopoulos B."/>
            <person name="Baker S."/>
            <person name="Barry K."/>
            <person name="Bills G."/>
            <person name="Bluhm B."/>
            <person name="Cannon C."/>
            <person name="Castanera R."/>
            <person name="Culley D."/>
            <person name="Daum C."/>
            <person name="Ezra D."/>
            <person name="Gonzalez J."/>
            <person name="Henrissat B."/>
            <person name="Kuo A."/>
            <person name="Liang C."/>
            <person name="Lipzen A."/>
            <person name="Lutzoni F."/>
            <person name="Magnuson J."/>
            <person name="Mondo S."/>
            <person name="Nolan M."/>
            <person name="Ohm R."/>
            <person name="Pangilinan J."/>
            <person name="Park H.-J."/>
            <person name="Ramirez L."/>
            <person name="Alfaro M."/>
            <person name="Sun H."/>
            <person name="Tritt A."/>
            <person name="Yoshinaga Y."/>
            <person name="Zwiers L.-H."/>
            <person name="Turgeon B."/>
            <person name="Goodwin S."/>
            <person name="Spatafora J."/>
            <person name="Crous P."/>
            <person name="Grigoriev I."/>
        </authorList>
    </citation>
    <scope>NUCLEOTIDE SEQUENCE</scope>
    <source>
        <strain evidence="5">CBS 121739</strain>
    </source>
</reference>
<dbReference type="PROSITE" id="PS50961">
    <property type="entry name" value="HTH_LA"/>
    <property type="match status" value="1"/>
</dbReference>
<feature type="compositionally biased region" description="Low complexity" evidence="3">
    <location>
        <begin position="29"/>
        <end position="45"/>
    </location>
</feature>
<proteinExistence type="predicted"/>
<feature type="compositionally biased region" description="Polar residues" evidence="3">
    <location>
        <begin position="663"/>
        <end position="672"/>
    </location>
</feature>
<evidence type="ECO:0000256" key="2">
    <source>
        <dbReference type="PROSITE-ProRule" id="PRU00332"/>
    </source>
</evidence>
<feature type="compositionally biased region" description="Low complexity" evidence="3">
    <location>
        <begin position="53"/>
        <end position="68"/>
    </location>
</feature>
<dbReference type="GeneID" id="54480713"/>
<dbReference type="GO" id="GO:0005829">
    <property type="term" value="C:cytosol"/>
    <property type="evidence" value="ECO:0007669"/>
    <property type="project" value="TreeGrafter"/>
</dbReference>
<sequence length="981" mass="105499">MATTSHRSSSDTTGTMSSFSYAQAAKGISSTSASAAPTAKASSGSITPAKDATPSSNTLPTNPPVVNNVEDDTAAASLKRVQKELEKSSGKEPQANGVAPQTQPNIQQRSQISGPASPEFGGTASSSTLGKDDDVSSLANASSESTWENKSQGSAAVEKSADQGASQEEKSKKGQSKEKTQQKPLHEAPPPTVNIWKQRASEFAKPSALPQAPKKGPVSVPAVPSIPSMKASTEKTNDAIKPETRRKSKHPTGPEGTYLRSAGRREKGQNANIDARTQVDDKAGQGRRDTRTSKVPHKEDPSNVAAPLPPTRDEQSWPTVETAQDEDKKKAVSKPEKDVKDRTTTASRTHGKNEWVSMPYTPTVVFNTPLPNPGNRRGGARGGSRGGATASSRGGAYNNTSGSPEKESTGGPTPYNGDATKRERSDGASARDITPEKSRRATSAGPHYKDGKTSSGSNERSDRTFKFADAPNGYRNSAAEGVGFPSPGPTQSGQGSKQAMPNRQRASRKFESTSAEKGRDDLSSSMNDIAATQESRNAGASTSDRPEAAYRKQSTAVETSFPPAKHGSGERRNGQFGSVSGRERGEGRGRGSMRGGRGATNSFNHHGAHGFTNGHTSGMQPGQYTYPRSPSFSEGTSYFGPPPQGRSMRGGGRPQSMVMDSNYGRSANGYPQSQQLSPIQTFIPGMYDQPYMQSMSAMPYSPMMDNYQLVSMIQMQLEYYFSVENLCKDMFMRKHMDSKGFVYLTFIADFNRIKQLTTDLEMIKLVCYQSRIIEYRLGVDGKDRLRRREGWEQWVLSTSERDSTAQNDGPDELHNPPVPHPQGLENIGGMRYPPTMSPTGPSSPGWHQNEVTYQSLQDISNTPMVNGQHSRVTAENAQHAEPFSPSTAISQNDQVNTASIPPAMNPEADSFSDEQIEGLKIIVRDVPISTQPLPATGSFHTASSRTFSNGSIDLQNVSEDIHKSDHRPNGIQVNGVNAAHG</sequence>
<feature type="compositionally biased region" description="Basic and acidic residues" evidence="3">
    <location>
        <begin position="508"/>
        <end position="522"/>
    </location>
</feature>
<gene>
    <name evidence="5" type="ORF">EJ05DRAFT_188156</name>
</gene>
<dbReference type="SMART" id="SM00715">
    <property type="entry name" value="LA"/>
    <property type="match status" value="1"/>
</dbReference>
<feature type="compositionally biased region" description="Low complexity" evidence="3">
    <location>
        <begin position="833"/>
        <end position="845"/>
    </location>
</feature>
<dbReference type="RefSeq" id="XP_033604337.1">
    <property type="nucleotide sequence ID" value="XM_033739659.1"/>
</dbReference>
<keyword evidence="1 2" id="KW-0694">RNA-binding</keyword>
<feature type="compositionally biased region" description="Polar residues" evidence="3">
    <location>
        <begin position="861"/>
        <end position="876"/>
    </location>
</feature>
<feature type="compositionally biased region" description="Polar residues" evidence="3">
    <location>
        <begin position="137"/>
        <end position="154"/>
    </location>
</feature>
<evidence type="ECO:0000256" key="1">
    <source>
        <dbReference type="ARBA" id="ARBA00022884"/>
    </source>
</evidence>
<dbReference type="Pfam" id="PF05383">
    <property type="entry name" value="La"/>
    <property type="match status" value="1"/>
</dbReference>
<feature type="compositionally biased region" description="Basic and acidic residues" evidence="3">
    <location>
        <begin position="277"/>
        <end position="301"/>
    </location>
</feature>
<feature type="compositionally biased region" description="Polar residues" evidence="3">
    <location>
        <begin position="523"/>
        <end position="543"/>
    </location>
</feature>
<dbReference type="PANTHER" id="PTHR22792:SF132">
    <property type="entry name" value="LA-RELATED PROTEIN 1"/>
    <property type="match status" value="1"/>
</dbReference>
<evidence type="ECO:0000313" key="5">
    <source>
        <dbReference type="EMBL" id="KAF2761886.1"/>
    </source>
</evidence>
<feature type="compositionally biased region" description="Gly residues" evidence="3">
    <location>
        <begin position="376"/>
        <end position="386"/>
    </location>
</feature>
<dbReference type="InterPro" id="IPR006630">
    <property type="entry name" value="La_HTH"/>
</dbReference>
<accession>A0A6A6WIM2</accession>
<dbReference type="Proteomes" id="UP000799437">
    <property type="component" value="Unassembled WGS sequence"/>
</dbReference>
<feature type="compositionally biased region" description="Basic and acidic residues" evidence="3">
    <location>
        <begin position="232"/>
        <end position="245"/>
    </location>
</feature>
<feature type="region of interest" description="Disordered" evidence="3">
    <location>
        <begin position="861"/>
        <end position="892"/>
    </location>
</feature>
<feature type="compositionally biased region" description="Basic and acidic residues" evidence="3">
    <location>
        <begin position="81"/>
        <end position="90"/>
    </location>
</feature>
<dbReference type="PANTHER" id="PTHR22792">
    <property type="entry name" value="LUPUS LA PROTEIN-RELATED"/>
    <property type="match status" value="1"/>
</dbReference>
<evidence type="ECO:0000259" key="4">
    <source>
        <dbReference type="PROSITE" id="PS50961"/>
    </source>
</evidence>
<dbReference type="Gene3D" id="1.10.10.10">
    <property type="entry name" value="Winged helix-like DNA-binding domain superfamily/Winged helix DNA-binding domain"/>
    <property type="match status" value="1"/>
</dbReference>
<dbReference type="GO" id="GO:0010494">
    <property type="term" value="C:cytoplasmic stress granule"/>
    <property type="evidence" value="ECO:0007669"/>
    <property type="project" value="TreeGrafter"/>
</dbReference>
<dbReference type="InterPro" id="IPR045180">
    <property type="entry name" value="La_dom_prot"/>
</dbReference>
<feature type="compositionally biased region" description="Low complexity" evidence="3">
    <location>
        <begin position="217"/>
        <end position="228"/>
    </location>
</feature>
<name>A0A6A6WIM2_9PEZI</name>
<feature type="compositionally biased region" description="Low complexity" evidence="3">
    <location>
        <begin position="387"/>
        <end position="396"/>
    </location>
</feature>
<evidence type="ECO:0000256" key="3">
    <source>
        <dbReference type="SAM" id="MobiDB-lite"/>
    </source>
</evidence>
<organism evidence="5 6">
    <name type="scientific">Pseudovirgaria hyperparasitica</name>
    <dbReference type="NCBI Taxonomy" id="470096"/>
    <lineage>
        <taxon>Eukaryota</taxon>
        <taxon>Fungi</taxon>
        <taxon>Dikarya</taxon>
        <taxon>Ascomycota</taxon>
        <taxon>Pezizomycotina</taxon>
        <taxon>Dothideomycetes</taxon>
        <taxon>Dothideomycetes incertae sedis</taxon>
        <taxon>Acrospermales</taxon>
        <taxon>Acrospermaceae</taxon>
        <taxon>Pseudovirgaria</taxon>
    </lineage>
</organism>
<feature type="compositionally biased region" description="Basic and acidic residues" evidence="3">
    <location>
        <begin position="325"/>
        <end position="343"/>
    </location>
</feature>
<feature type="compositionally biased region" description="Polar residues" evidence="3">
    <location>
        <begin position="489"/>
        <end position="501"/>
    </location>
</feature>
<dbReference type="CDD" id="cd07323">
    <property type="entry name" value="LAM"/>
    <property type="match status" value="1"/>
</dbReference>
<dbReference type="AlphaFoldDB" id="A0A6A6WIM2"/>
<keyword evidence="6" id="KW-1185">Reference proteome</keyword>
<dbReference type="SUPFAM" id="SSF46785">
    <property type="entry name" value="Winged helix' DNA-binding domain"/>
    <property type="match status" value="1"/>
</dbReference>
<feature type="region of interest" description="Disordered" evidence="3">
    <location>
        <begin position="24"/>
        <end position="672"/>
    </location>
</feature>
<dbReference type="EMBL" id="ML996566">
    <property type="protein sequence ID" value="KAF2761886.1"/>
    <property type="molecule type" value="Genomic_DNA"/>
</dbReference>
<protein>
    <recommendedName>
        <fullName evidence="4">HTH La-type RNA-binding domain-containing protein</fullName>
    </recommendedName>
</protein>
<dbReference type="InterPro" id="IPR036390">
    <property type="entry name" value="WH_DNA-bd_sf"/>
</dbReference>
<dbReference type="InterPro" id="IPR036388">
    <property type="entry name" value="WH-like_DNA-bd_sf"/>
</dbReference>
<feature type="region of interest" description="Disordered" evidence="3">
    <location>
        <begin position="962"/>
        <end position="981"/>
    </location>
</feature>
<feature type="region of interest" description="Disordered" evidence="3">
    <location>
        <begin position="798"/>
        <end position="848"/>
    </location>
</feature>
<feature type="compositionally biased region" description="Polar residues" evidence="3">
    <location>
        <begin position="99"/>
        <end position="114"/>
    </location>
</feature>
<feature type="domain" description="HTH La-type RNA-binding" evidence="4">
    <location>
        <begin position="703"/>
        <end position="797"/>
    </location>
</feature>
<dbReference type="OrthoDB" id="340227at2759"/>
<dbReference type="GO" id="GO:0045727">
    <property type="term" value="P:positive regulation of translation"/>
    <property type="evidence" value="ECO:0007669"/>
    <property type="project" value="TreeGrafter"/>
</dbReference>
<feature type="compositionally biased region" description="Basic and acidic residues" evidence="3">
    <location>
        <begin position="167"/>
        <end position="186"/>
    </location>
</feature>
<feature type="compositionally biased region" description="Polar residues" evidence="3">
    <location>
        <begin position="613"/>
        <end position="636"/>
    </location>
</feature>
<dbReference type="GO" id="GO:0003723">
    <property type="term" value="F:RNA binding"/>
    <property type="evidence" value="ECO:0007669"/>
    <property type="project" value="UniProtKB-UniRule"/>
</dbReference>
<evidence type="ECO:0000313" key="6">
    <source>
        <dbReference type="Proteomes" id="UP000799437"/>
    </source>
</evidence>